<reference evidence="2 3" key="1">
    <citation type="submission" date="2016-10" db="EMBL/GenBank/DDBJ databases">
        <authorList>
            <person name="de Groot N.N."/>
        </authorList>
    </citation>
    <scope>NUCLEOTIDE SEQUENCE [LARGE SCALE GENOMIC DNA]</scope>
    <source>
        <strain evidence="2 3">DSM 2698</strain>
    </source>
</reference>
<dbReference type="STRING" id="1120955.SAMN03080610_03287"/>
<protein>
    <recommendedName>
        <fullName evidence="4">DUF1134 domain-containing protein</fullName>
    </recommendedName>
</protein>
<gene>
    <name evidence="2" type="ORF">SAMN03080610_03287</name>
</gene>
<dbReference type="AlphaFoldDB" id="A0A1G5P6W2"/>
<dbReference type="PIRSF" id="PIRSF033924">
    <property type="entry name" value="UCP033924"/>
    <property type="match status" value="1"/>
</dbReference>
<keyword evidence="1" id="KW-0732">Signal</keyword>
<proteinExistence type="predicted"/>
<feature type="signal peptide" evidence="1">
    <location>
        <begin position="1"/>
        <end position="24"/>
    </location>
</feature>
<dbReference type="InterPro" id="IPR008325">
    <property type="entry name" value="EipA-like"/>
</dbReference>
<dbReference type="Proteomes" id="UP000199347">
    <property type="component" value="Unassembled WGS sequence"/>
</dbReference>
<evidence type="ECO:0000313" key="3">
    <source>
        <dbReference type="Proteomes" id="UP000199347"/>
    </source>
</evidence>
<dbReference type="Pfam" id="PF06577">
    <property type="entry name" value="EipA"/>
    <property type="match status" value="1"/>
</dbReference>
<name>A0A1G5P6W2_AFIMA</name>
<keyword evidence="3" id="KW-1185">Reference proteome</keyword>
<dbReference type="OrthoDB" id="9796051at2"/>
<evidence type="ECO:0000256" key="1">
    <source>
        <dbReference type="SAM" id="SignalP"/>
    </source>
</evidence>
<organism evidence="2 3">
    <name type="scientific">Afifella marina DSM 2698</name>
    <dbReference type="NCBI Taxonomy" id="1120955"/>
    <lineage>
        <taxon>Bacteria</taxon>
        <taxon>Pseudomonadati</taxon>
        <taxon>Pseudomonadota</taxon>
        <taxon>Alphaproteobacteria</taxon>
        <taxon>Hyphomicrobiales</taxon>
        <taxon>Afifellaceae</taxon>
        <taxon>Afifella</taxon>
    </lineage>
</organism>
<evidence type="ECO:0008006" key="4">
    <source>
        <dbReference type="Google" id="ProtNLM"/>
    </source>
</evidence>
<evidence type="ECO:0000313" key="2">
    <source>
        <dbReference type="EMBL" id="SCZ44791.1"/>
    </source>
</evidence>
<accession>A0A1G5P6W2</accession>
<feature type="chain" id="PRO_5011774975" description="DUF1134 domain-containing protein" evidence="1">
    <location>
        <begin position="25"/>
        <end position="206"/>
    </location>
</feature>
<sequence length="206" mass="21365">MPIARLLAAGALAVQIAVAPAAFATPAGAVQPASAQAGEPGSLNYTATEVVEAGHHVFGAASGGLATLVEKAIQRYGLPNGYIIGQEGSGALIGGLRYGEGTIYTKLAPPSHIFWQGPSVGWDFGGDGNRTMMLVYNLPSYNSIYQRFAGVNGSAYMVGGLGMTVLSHTGVHDPIYVVPIRTGVGARLGVNLGYLKFTSRPTWNPF</sequence>
<dbReference type="EMBL" id="FMVW01000009">
    <property type="protein sequence ID" value="SCZ44791.1"/>
    <property type="molecule type" value="Genomic_DNA"/>
</dbReference>
<dbReference type="RefSeq" id="WP_092815806.1">
    <property type="nucleotide sequence ID" value="NZ_FMVW01000009.1"/>
</dbReference>